<dbReference type="GeneID" id="36402382"/>
<evidence type="ECO:0000313" key="2">
    <source>
        <dbReference type="Proteomes" id="UP000054928"/>
    </source>
</evidence>
<reference evidence="2" key="1">
    <citation type="submission" date="2014-09" db="EMBL/GenBank/DDBJ databases">
        <authorList>
            <person name="Sharma Rahul"/>
            <person name="Thines Marco"/>
        </authorList>
    </citation>
    <scope>NUCLEOTIDE SEQUENCE [LARGE SCALE GENOMIC DNA]</scope>
</reference>
<dbReference type="RefSeq" id="XP_024585938.1">
    <property type="nucleotide sequence ID" value="XM_024720772.1"/>
</dbReference>
<organism evidence="1 2">
    <name type="scientific">Plasmopara halstedii</name>
    <name type="common">Downy mildew of sunflower</name>
    <dbReference type="NCBI Taxonomy" id="4781"/>
    <lineage>
        <taxon>Eukaryota</taxon>
        <taxon>Sar</taxon>
        <taxon>Stramenopiles</taxon>
        <taxon>Oomycota</taxon>
        <taxon>Peronosporomycetes</taxon>
        <taxon>Peronosporales</taxon>
        <taxon>Peronosporaceae</taxon>
        <taxon>Plasmopara</taxon>
    </lineage>
</organism>
<dbReference type="Proteomes" id="UP000054928">
    <property type="component" value="Unassembled WGS sequence"/>
</dbReference>
<evidence type="ECO:0000313" key="1">
    <source>
        <dbReference type="EMBL" id="CEG49569.1"/>
    </source>
</evidence>
<dbReference type="AlphaFoldDB" id="A0A0P1B481"/>
<name>A0A0P1B481_PLAHL</name>
<accession>A0A0P1B481</accession>
<sequence>MSHFTFPPVRPAKSVPVNLKFLRKLQDKIQHCSGSKYTVCDQETGFDTHETKAEVYTYIKTTMELIAVAVELQPRSTSIAVVA</sequence>
<dbReference type="EMBL" id="CCYD01003090">
    <property type="protein sequence ID" value="CEG49569.1"/>
    <property type="molecule type" value="Genomic_DNA"/>
</dbReference>
<protein>
    <submittedName>
        <fullName evidence="1">Uncharacterized protein</fullName>
    </submittedName>
</protein>
<proteinExistence type="predicted"/>
<keyword evidence="2" id="KW-1185">Reference proteome</keyword>